<reference evidence="2" key="2">
    <citation type="submission" date="2020-05" db="UniProtKB">
        <authorList>
            <consortium name="EnsemblMetazoa"/>
        </authorList>
    </citation>
    <scope>IDENTIFICATION</scope>
    <source>
        <strain evidence="2">Indian</strain>
    </source>
</reference>
<dbReference type="OMA" id="PWHRYAF"/>
<dbReference type="Pfam" id="PF01593">
    <property type="entry name" value="Amino_oxidase"/>
    <property type="match status" value="2"/>
</dbReference>
<name>A0A182Y2A2_ANOST</name>
<dbReference type="SUPFAM" id="SSF51905">
    <property type="entry name" value="FAD/NAD(P)-binding domain"/>
    <property type="match status" value="3"/>
</dbReference>
<protein>
    <recommendedName>
        <fullName evidence="1">Amine oxidase domain-containing protein</fullName>
    </recommendedName>
</protein>
<evidence type="ECO:0000313" key="2">
    <source>
        <dbReference type="EnsemblMetazoa" id="ASTEI02587-PA"/>
    </source>
</evidence>
<dbReference type="VEuPathDB" id="VectorBase:ASTEI20_040852"/>
<feature type="domain" description="Amine oxidase" evidence="1">
    <location>
        <begin position="1002"/>
        <end position="1469"/>
    </location>
</feature>
<dbReference type="Proteomes" id="UP000076408">
    <property type="component" value="Unassembled WGS sequence"/>
</dbReference>
<dbReference type="EnsemblMetazoa" id="ASTEI02587-RA">
    <property type="protein sequence ID" value="ASTEI02587-PA"/>
    <property type="gene ID" value="ASTEI02587"/>
</dbReference>
<proteinExistence type="predicted"/>
<evidence type="ECO:0000259" key="1">
    <source>
        <dbReference type="Pfam" id="PF01593"/>
    </source>
</evidence>
<dbReference type="STRING" id="30069.A0A182Y2A2"/>
<keyword evidence="3" id="KW-1185">Reference proteome</keyword>
<dbReference type="InterPro" id="IPR050281">
    <property type="entry name" value="Flavin_monoamine_oxidase"/>
</dbReference>
<dbReference type="Gene3D" id="3.50.50.60">
    <property type="entry name" value="FAD/NAD(P)-binding domain"/>
    <property type="match status" value="3"/>
</dbReference>
<dbReference type="Pfam" id="PF13450">
    <property type="entry name" value="NAD_binding_8"/>
    <property type="match status" value="1"/>
</dbReference>
<dbReference type="InterPro" id="IPR036188">
    <property type="entry name" value="FAD/NAD-bd_sf"/>
</dbReference>
<organism evidence="2 3">
    <name type="scientific">Anopheles stephensi</name>
    <name type="common">Indo-Pakistan malaria mosquito</name>
    <dbReference type="NCBI Taxonomy" id="30069"/>
    <lineage>
        <taxon>Eukaryota</taxon>
        <taxon>Metazoa</taxon>
        <taxon>Ecdysozoa</taxon>
        <taxon>Arthropoda</taxon>
        <taxon>Hexapoda</taxon>
        <taxon>Insecta</taxon>
        <taxon>Pterygota</taxon>
        <taxon>Neoptera</taxon>
        <taxon>Endopterygota</taxon>
        <taxon>Diptera</taxon>
        <taxon>Nematocera</taxon>
        <taxon>Culicoidea</taxon>
        <taxon>Culicidae</taxon>
        <taxon>Anophelinae</taxon>
        <taxon>Anopheles</taxon>
    </lineage>
</organism>
<dbReference type="VEuPathDB" id="VectorBase:ASTEI20_040689"/>
<dbReference type="VEuPathDB" id="VectorBase:ASTE008318"/>
<dbReference type="SUPFAM" id="SSF54373">
    <property type="entry name" value="FAD-linked reductases, C-terminal domain"/>
    <property type="match status" value="3"/>
</dbReference>
<dbReference type="PANTHER" id="PTHR10742:SF398">
    <property type="entry name" value="AMINE OXIDASE DOMAIN-CONTAINING PROTEIN-RELATED"/>
    <property type="match status" value="1"/>
</dbReference>
<dbReference type="Gene3D" id="3.90.660.10">
    <property type="match status" value="3"/>
</dbReference>
<dbReference type="InterPro" id="IPR002937">
    <property type="entry name" value="Amino_oxidase"/>
</dbReference>
<dbReference type="GO" id="GO:0046592">
    <property type="term" value="F:polyamine oxidase activity"/>
    <property type="evidence" value="ECO:0007669"/>
    <property type="project" value="TreeGrafter"/>
</dbReference>
<evidence type="ECO:0000313" key="3">
    <source>
        <dbReference type="Proteomes" id="UP000076408"/>
    </source>
</evidence>
<feature type="domain" description="Amine oxidase" evidence="1">
    <location>
        <begin position="43"/>
        <end position="509"/>
    </location>
</feature>
<dbReference type="VEuPathDB" id="VectorBase:ASTEI02587"/>
<accession>A0A182Y2A2</accession>
<reference evidence="3" key="1">
    <citation type="journal article" date="2014" name="Genome Biol.">
        <title>Genome analysis of a major urban malaria vector mosquito, Anopheles stephensi.</title>
        <authorList>
            <person name="Jiang X."/>
            <person name="Peery A."/>
            <person name="Hall A.B."/>
            <person name="Sharma A."/>
            <person name="Chen X.G."/>
            <person name="Waterhouse R.M."/>
            <person name="Komissarov A."/>
            <person name="Riehle M.M."/>
            <person name="Shouche Y."/>
            <person name="Sharakhova M.V."/>
            <person name="Lawson D."/>
            <person name="Pakpour N."/>
            <person name="Arensburger P."/>
            <person name="Davidson V.L."/>
            <person name="Eiglmeier K."/>
            <person name="Emrich S."/>
            <person name="George P."/>
            <person name="Kennedy R.C."/>
            <person name="Mane S.P."/>
            <person name="Maslen G."/>
            <person name="Oringanje C."/>
            <person name="Qi Y."/>
            <person name="Settlage R."/>
            <person name="Tojo M."/>
            <person name="Tubio J.M."/>
            <person name="Unger M.F."/>
            <person name="Wang B."/>
            <person name="Vernick K.D."/>
            <person name="Ribeiro J.M."/>
            <person name="James A.A."/>
            <person name="Michel K."/>
            <person name="Riehle M.A."/>
            <person name="Luckhart S."/>
            <person name="Sharakhov I.V."/>
            <person name="Tu Z."/>
        </authorList>
    </citation>
    <scope>NUCLEOTIDE SEQUENCE [LARGE SCALE GENOMIC DNA]</scope>
    <source>
        <strain evidence="3">Indian</strain>
    </source>
</reference>
<sequence length="1489" mass="165428">MKYHPIPVGWRLMAMAFITISISSVNGAAIKNPRIIVIGAGAAGIATASRLYQRGLKNVTIVEASDRIGGRVYSVPFAGGVVELGAQWCHGEVDNIVYDLVREHHPAMLQSSVVADGAAALVHSNGERVPDATVEKLSFLAAEIVGSDARKSYAGSLGDYFSESYWRRLQSDAANFSDVSRELAEQFLVYYHNYERGYTAYDSWFEVAANETDSYQESDGNPVLAWNSKKGYSIILDIVSGNYPGTTDSTRTPVPLEQLIEFDKFVTNIEWAGGSDHPHQHDVRLHTEDGSVYEAYHVVVTVPLGILKENHRSMFTPSLPAINRRAISGIHFGTVNKIYLQFDRPIPPEVPNTISLLWYESDLEAIRSSEHGWAEAVSTFFRVDHQPNVLAAWLNGVEGRQAEHLTEEAIREGLLRLLSMFAKNVDFGKVVDVRRSKWSTNRLFRGSYSSRSMKTEQLGTGARYLASPVLSASTKKPVVLFAGEATSRYRFSTVHGAIESGFREADRLLDLYQRCTSSLIGLLTWLVLAAYVHGAENPRIIIVGAGAAGIAAASRLYQRGFKNITILEASQRFGGRIRTTPFGGGIVELGAQWCHGEQGNVVYQLASVYPGLLKSSIIADEDAVLIRSSGVRVAESVAERLQTMAEGIIESEGRDSFGGSLGEYFTRQYWQKLATPAFKDISRELAEQFLVYYHNYERGYTAYDTWFEVAASETDSYVEPAGNQDIAWNGRKGFSAILDIVSGNQPGTTNRSLTPVPLGKLITYGKFVTNVQWKGSSDGDVIVKAQDGSVYEADNVIVTVSLGVLKENYRTMFTPALPTVNQNAINGLYFGTVNKIFVLFDAPIPADFPNTVHLLWYKSDLTALRQSPHAWAEAVSTFFRIDNQPNVLMAWLNGAEGRRAEYLRDAPIRDGILHLLKIFAKNLKFGNVLGLLRSKWSSDRLYRGSYSSRSITTENMNTGARALGTPVRNAANEPVLLFAGEATNPVHYSTVHGAIDMGAGAAGIAAATRLLERGFRNLTILEAENRIGGRIHSVRRGPNVLDYGAQWVHGKDNNFIYDMASQYGLLEIEQHKENELYYKSSGEPVPKEASDRVIDTLYTLLEDTAALQAFSGSLGAYYDQVFFDAVRAGKFAGIDQSTCHQLYQFFVKYHNTYNATDTLHEVSGAGLLEFEDNQDEFLINWKNRGFHTLLDLLMRKLPEQQNPGAAPIPVEEYTKFNHVVSSIKWSNLNNPHSRVRVACTNGATFTATHLILTVSLGVLQDRHGAWFDPPLPEPKRNAIDGLYIGTIDKMFLEFAEPFWPQDNSWHGFGLLWEPNDLEQLRRHDGRQWLEGVCAFFVPDRTEKLLAAWIYGRDARTMEALPEQAVIDGLMYLLHKFLPHLPVPAAPRWFSRSRWYSNPHFRGSYSSRSVKSDAMRATAADLAEPLLLESAEPRNRIPVVQFAGEASHPQFYSTVQGAVASGWREADRLINLYRSTTTPGDGVAPPLGKL</sequence>
<dbReference type="PANTHER" id="PTHR10742">
    <property type="entry name" value="FLAVIN MONOAMINE OXIDASE"/>
    <property type="match status" value="1"/>
</dbReference>